<dbReference type="Pfam" id="PF13174">
    <property type="entry name" value="TPR_6"/>
    <property type="match status" value="1"/>
</dbReference>
<proteinExistence type="predicted"/>
<dbReference type="SUPFAM" id="SSF48452">
    <property type="entry name" value="TPR-like"/>
    <property type="match status" value="1"/>
</dbReference>
<dbReference type="OrthoDB" id="7390214at2"/>
<reference evidence="2 3" key="1">
    <citation type="submission" date="2015-04" db="EMBL/GenBank/DDBJ databases">
        <title>The draft genome sequence of Erythrobacr gangjinensis K7-2.</title>
        <authorList>
            <person name="Zhuang L."/>
            <person name="Liu Y."/>
            <person name="Shao Z."/>
        </authorList>
    </citation>
    <scope>NUCLEOTIDE SEQUENCE [LARGE SCALE GENOMIC DNA]</scope>
    <source>
        <strain evidence="2 3">K7-2</strain>
    </source>
</reference>
<name>A0A0G9MKE4_9SPHN</name>
<feature type="signal peptide" evidence="1">
    <location>
        <begin position="1"/>
        <end position="34"/>
    </location>
</feature>
<evidence type="ECO:0000313" key="2">
    <source>
        <dbReference type="EMBL" id="KLE31191.1"/>
    </source>
</evidence>
<accession>A0A0G9MKE4</accession>
<organism evidence="2 3">
    <name type="scientific">Aurantiacibacter gangjinensis</name>
    <dbReference type="NCBI Taxonomy" id="502682"/>
    <lineage>
        <taxon>Bacteria</taxon>
        <taxon>Pseudomonadati</taxon>
        <taxon>Pseudomonadota</taxon>
        <taxon>Alphaproteobacteria</taxon>
        <taxon>Sphingomonadales</taxon>
        <taxon>Erythrobacteraceae</taxon>
        <taxon>Aurantiacibacter</taxon>
    </lineage>
</organism>
<dbReference type="EMBL" id="LBHC01000003">
    <property type="protein sequence ID" value="KLE31191.1"/>
    <property type="molecule type" value="Genomic_DNA"/>
</dbReference>
<feature type="chain" id="PRO_5002579746" description="TPR repeat containing exported protein periplasmic protein contains a protein prenylyltransferase domain" evidence="1">
    <location>
        <begin position="35"/>
        <end position="321"/>
    </location>
</feature>
<dbReference type="STRING" id="502682.BMF35_b0131"/>
<dbReference type="AlphaFoldDB" id="A0A0G9MKE4"/>
<sequence length="321" mass="34053">MTATKSAAGKRLAIGRAAICAGVFALAIPLPATAQTDRRLDRIEQEISALQRAVFPGGDERFFEPEIRPEAQPTQNATPQVGASALTGVLTRLDAIEAQLARLTAATEVNENALATLEMRIINLEGRAATTAPAPTRPANSGSQATGVIPVPGDDDTVEVAVADTPPPPPAASSPSEARIAAVQAIAKPATGDAGDDEYVYGFRLWDAGFYPEAQQQLSLFLEQYPNHPRVTYGRNLLGRAFLDAGEPRAAATHFFQNYQSDNQSARAPDSLLYLAESMIALGDTNRACIALAEFGDTYPALAIGRLQSMYDGLNGRVDCN</sequence>
<evidence type="ECO:0008006" key="4">
    <source>
        <dbReference type="Google" id="ProtNLM"/>
    </source>
</evidence>
<evidence type="ECO:0000313" key="3">
    <source>
        <dbReference type="Proteomes" id="UP000053070"/>
    </source>
</evidence>
<dbReference type="PATRIC" id="fig|502682.8.peg.2519"/>
<comment type="caution">
    <text evidence="2">The sequence shown here is derived from an EMBL/GenBank/DDBJ whole genome shotgun (WGS) entry which is preliminary data.</text>
</comment>
<protein>
    <recommendedName>
        <fullName evidence="4">TPR repeat containing exported protein periplasmic protein contains a protein prenylyltransferase domain</fullName>
    </recommendedName>
</protein>
<dbReference type="Gene3D" id="1.25.40.10">
    <property type="entry name" value="Tetratricopeptide repeat domain"/>
    <property type="match status" value="1"/>
</dbReference>
<dbReference type="InterPro" id="IPR011990">
    <property type="entry name" value="TPR-like_helical_dom_sf"/>
</dbReference>
<gene>
    <name evidence="2" type="ORF">AAW01_12350</name>
</gene>
<dbReference type="Proteomes" id="UP000053070">
    <property type="component" value="Unassembled WGS sequence"/>
</dbReference>
<keyword evidence="1" id="KW-0732">Signal</keyword>
<dbReference type="InterPro" id="IPR019734">
    <property type="entry name" value="TPR_rpt"/>
</dbReference>
<evidence type="ECO:0000256" key="1">
    <source>
        <dbReference type="SAM" id="SignalP"/>
    </source>
</evidence>
<keyword evidence="3" id="KW-1185">Reference proteome</keyword>